<protein>
    <recommendedName>
        <fullName evidence="5">Aminotransferase-like plant mobile domain-containing protein</fullName>
    </recommendedName>
</protein>
<evidence type="ECO:0000313" key="4">
    <source>
        <dbReference type="Proteomes" id="UP000825729"/>
    </source>
</evidence>
<evidence type="ECO:0000256" key="2">
    <source>
        <dbReference type="SAM" id="MobiDB-lite"/>
    </source>
</evidence>
<feature type="compositionally biased region" description="Basic residues" evidence="2">
    <location>
        <begin position="295"/>
        <end position="305"/>
    </location>
</feature>
<name>A0AAV7EZT5_ARIFI</name>
<proteinExistence type="predicted"/>
<feature type="coiled-coil region" evidence="1">
    <location>
        <begin position="640"/>
        <end position="709"/>
    </location>
</feature>
<keyword evidence="1" id="KW-0175">Coiled coil</keyword>
<organism evidence="3 4">
    <name type="scientific">Aristolochia fimbriata</name>
    <name type="common">White veined hardy Dutchman's pipe vine</name>
    <dbReference type="NCBI Taxonomy" id="158543"/>
    <lineage>
        <taxon>Eukaryota</taxon>
        <taxon>Viridiplantae</taxon>
        <taxon>Streptophyta</taxon>
        <taxon>Embryophyta</taxon>
        <taxon>Tracheophyta</taxon>
        <taxon>Spermatophyta</taxon>
        <taxon>Magnoliopsida</taxon>
        <taxon>Magnoliidae</taxon>
        <taxon>Piperales</taxon>
        <taxon>Aristolochiaceae</taxon>
        <taxon>Aristolochia</taxon>
    </lineage>
</organism>
<gene>
    <name evidence="3" type="ORF">H6P81_006335</name>
</gene>
<feature type="region of interest" description="Disordered" evidence="2">
    <location>
        <begin position="371"/>
        <end position="397"/>
    </location>
</feature>
<evidence type="ECO:0000313" key="3">
    <source>
        <dbReference type="EMBL" id="KAG9453431.1"/>
    </source>
</evidence>
<comment type="caution">
    <text evidence="3">The sequence shown here is derived from an EMBL/GenBank/DDBJ whole genome shotgun (WGS) entry which is preliminary data.</text>
</comment>
<feature type="compositionally biased region" description="Acidic residues" evidence="2">
    <location>
        <begin position="384"/>
        <end position="397"/>
    </location>
</feature>
<dbReference type="CDD" id="cd06503">
    <property type="entry name" value="ATP-synt_Fo_b"/>
    <property type="match status" value="1"/>
</dbReference>
<evidence type="ECO:0000256" key="1">
    <source>
        <dbReference type="SAM" id="Coils"/>
    </source>
</evidence>
<dbReference type="AlphaFoldDB" id="A0AAV7EZT5"/>
<accession>A0AAV7EZT5</accession>
<dbReference type="EMBL" id="JAINDJ010000003">
    <property type="protein sequence ID" value="KAG9453431.1"/>
    <property type="molecule type" value="Genomic_DNA"/>
</dbReference>
<feature type="region of interest" description="Disordered" evidence="2">
    <location>
        <begin position="283"/>
        <end position="313"/>
    </location>
</feature>
<keyword evidence="4" id="KW-1185">Reference proteome</keyword>
<reference evidence="3 4" key="1">
    <citation type="submission" date="2021-07" db="EMBL/GenBank/DDBJ databases">
        <title>The Aristolochia fimbriata genome: insights into angiosperm evolution, floral development and chemical biosynthesis.</title>
        <authorList>
            <person name="Jiao Y."/>
        </authorList>
    </citation>
    <scope>NUCLEOTIDE SEQUENCE [LARGE SCALE GENOMIC DNA]</scope>
    <source>
        <strain evidence="3">IBCAS-2021</strain>
        <tissue evidence="3">Leaf</tissue>
    </source>
</reference>
<sequence>MAAPSVALIGGLRAFDHTVIVGDETVQTLALYKEDDASHLTYCPSGESIFGGHAVNYPSPIDRSLPYGSLSRFLATGDHIFFLPCPGSSEDEAVAAGSGSLALQSALLVANRPPRTLQDRFMDREVIPTLPDTPMDAPIPFLYEWTTLLLGRCCRTLRDAGIYHGLWASIFQYNCDVSVVRAFIDAWNIETNTLVTCQGEFSVTLLDMDRIFGLPISGHFYDEVSPTVADFTDVRSSALPYSCRRLFQAYHHLCRGSESNVISATAWVEFWFRLRRQCRPRDSEEDEDYDSDRSHPRKRRPKGRKQVVASSVKKKRAPLTVLNDASTFMKKKPRKEVPPVSFPLALRHFFLLFGDRASDFFSARAPSSRDCSDLGLPLEAPEAPPEEAAEGTETVEEPAEIAPVLTQPEALPIHEVSPSPSVVQEAAEEATIEEAAPVSVLPEVDAAPAPSIEDVVEVEAPSPVVEEEAPTSVIEAPAIEAGIEVVQEEVPIEEVFETVLAPEEVALEVVPSEPAVEGAPIVQNSAILPTSSSLTASQTPSQQLLSYVEGLMLQAWKDKIAPRMVSPGAVRDGPLLADAEFIIGRLQEVSHDVTRLRVYTQKLQVLSEMESSTREKASRISRDRAECGARESLGILSSKLEDAEITLSEVAEELSEAKDDEEDARERLELAKEQLQSAETKVVYLTTQAEQIQESVRDLKKAVVAAEQMVAEIIARPTLSATEEAALLSLRADFAEAQQEIAKDL</sequence>
<dbReference type="Proteomes" id="UP000825729">
    <property type="component" value="Unassembled WGS sequence"/>
</dbReference>
<evidence type="ECO:0008006" key="5">
    <source>
        <dbReference type="Google" id="ProtNLM"/>
    </source>
</evidence>